<evidence type="ECO:0000256" key="1">
    <source>
        <dbReference type="ARBA" id="ARBA00004141"/>
    </source>
</evidence>
<keyword evidence="3 8" id="KW-0812">Transmembrane</keyword>
<evidence type="ECO:0000313" key="10">
    <source>
        <dbReference type="Proteomes" id="UP001652741"/>
    </source>
</evidence>
<keyword evidence="6 8" id="KW-0472">Membrane</keyword>
<evidence type="ECO:0000256" key="7">
    <source>
        <dbReference type="SAM" id="MobiDB-lite"/>
    </source>
</evidence>
<dbReference type="Pfam" id="PF25987">
    <property type="entry name" value="PRRT3"/>
    <property type="match status" value="1"/>
</dbReference>
<feature type="region of interest" description="Disordered" evidence="7">
    <location>
        <begin position="622"/>
        <end position="681"/>
    </location>
</feature>
<dbReference type="RefSeq" id="XP_045556317.1">
    <property type="nucleotide sequence ID" value="XM_045700361.1"/>
</dbReference>
<evidence type="ECO:0000256" key="8">
    <source>
        <dbReference type="SAM" id="Phobius"/>
    </source>
</evidence>
<feature type="region of interest" description="Disordered" evidence="7">
    <location>
        <begin position="704"/>
        <end position="763"/>
    </location>
</feature>
<evidence type="ECO:0000256" key="6">
    <source>
        <dbReference type="ARBA" id="ARBA00023136"/>
    </source>
</evidence>
<proteinExistence type="predicted"/>
<feature type="compositionally biased region" description="Low complexity" evidence="7">
    <location>
        <begin position="622"/>
        <end position="632"/>
    </location>
</feature>
<keyword evidence="5 8" id="KW-1133">Transmembrane helix</keyword>
<keyword evidence="10" id="KW-1185">Reference proteome</keyword>
<feature type="transmembrane region" description="Helical" evidence="8">
    <location>
        <begin position="464"/>
        <end position="484"/>
    </location>
</feature>
<feature type="transmembrane region" description="Helical" evidence="8">
    <location>
        <begin position="312"/>
        <end position="333"/>
    </location>
</feature>
<feature type="domain" description="Proline-rich transmembrane protein 3/4" evidence="9">
    <location>
        <begin position="298"/>
        <end position="496"/>
    </location>
</feature>
<sequence length="800" mass="87429">MADSLGWFPELRGSILEPEETKKQDYTDEFQGTIGEYHDLLESPEQSPKTVPRQTGLETFRFTEADSVTAWMEMKPPTGTLFRNGLPDRIQDGDLENELKEINTRGKAGSPLTPSQDGQTPLIHLSLPQNGDSIGRPTPILLFRSDYTETPGFNPLTRPTLPTPVTAQLGSTTDPDQDQPIALATDKGLLSLDQPATPQRDMMEGDIVMETGDFSELEDYTENLTDTGTGTGVSPEEVWPKSATNETPILDCSLETKATPCNTNLSWSPVYPDDIISNKSQRPILSLTPPLFVPLYSDWNSALATWGFAWEVHIYGLGSVFAALGLISVLCLLGLPLRCPPGSPYFTLLHLFLLATGGTRAFTLLYDAYSHQDRLSALGSLLLSELPLPCLTSAFSLSFLLLSLRSRMHLSLPFSLSLSLPLSALPRPCLLFSLSLLHFGASLGSITLFHVFPSLPVLLLLPQGVFILLCLLLSCSFLLFYCFVRQDTKHVQRLSDGEGEVTGSPVLVERPSRCPFAEAGEWSRRQGLGPPPHYPWSLGQEEKLVVCDVISKCNPPWMPQAGVASQGSSQASLVLDTDSTMYLRPPSPIDLSRSIDQALYNETLFPHSLFSHPRLLHASSSLSLNSPGSHLSQSASQPGHNSADSSLYRTSSCRDVDMSPTRPPQPECILPGHGDPISPPERWWRGSNSSCMCQESLSGSSQGLFSSLGAGGAHSHPPSKRGQLHSQSSLPRTLPNLTHHRRYRTLSSTSQDSQGEGRLAGREDLSESRLLERDLAVQAEFVNVCRQIDALSVCSDTIDL</sequence>
<feature type="compositionally biased region" description="Polar residues" evidence="7">
    <location>
        <begin position="745"/>
        <end position="754"/>
    </location>
</feature>
<keyword evidence="4" id="KW-0732">Signal</keyword>
<reference evidence="11" key="1">
    <citation type="submission" date="2025-08" db="UniProtKB">
        <authorList>
            <consortium name="RefSeq"/>
        </authorList>
    </citation>
    <scope>IDENTIFICATION</scope>
</reference>
<feature type="transmembrane region" description="Helical" evidence="8">
    <location>
        <begin position="386"/>
        <end position="404"/>
    </location>
</feature>
<evidence type="ECO:0000256" key="3">
    <source>
        <dbReference type="ARBA" id="ARBA00022692"/>
    </source>
</evidence>
<evidence type="ECO:0000313" key="11">
    <source>
        <dbReference type="RefSeq" id="XP_045556317.1"/>
    </source>
</evidence>
<dbReference type="PANTHER" id="PTHR35578">
    <property type="entry name" value="PROLINE-RICH TRANSMEMBRANE PROTEIN 4-RELATED"/>
    <property type="match status" value="1"/>
</dbReference>
<feature type="transmembrane region" description="Helical" evidence="8">
    <location>
        <begin position="345"/>
        <end position="366"/>
    </location>
</feature>
<accession>A0ABM3DBY4</accession>
<dbReference type="InterPro" id="IPR059081">
    <property type="entry name" value="PRRT3-4"/>
</dbReference>
<dbReference type="InterPro" id="IPR052836">
    <property type="entry name" value="PRRT_domain-containing"/>
</dbReference>
<gene>
    <name evidence="11" type="primary">LOC106561214</name>
</gene>
<keyword evidence="2" id="KW-0597">Phosphoprotein</keyword>
<feature type="compositionally biased region" description="Low complexity" evidence="7">
    <location>
        <begin position="704"/>
        <end position="716"/>
    </location>
</feature>
<feature type="compositionally biased region" description="Polar residues" evidence="7">
    <location>
        <begin position="633"/>
        <end position="651"/>
    </location>
</feature>
<evidence type="ECO:0000256" key="4">
    <source>
        <dbReference type="ARBA" id="ARBA00022729"/>
    </source>
</evidence>
<dbReference type="GeneID" id="106561214"/>
<feature type="transmembrane region" description="Helical" evidence="8">
    <location>
        <begin position="429"/>
        <end position="452"/>
    </location>
</feature>
<evidence type="ECO:0000256" key="5">
    <source>
        <dbReference type="ARBA" id="ARBA00022989"/>
    </source>
</evidence>
<organism evidence="10 11">
    <name type="scientific">Salmo salar</name>
    <name type="common">Atlantic salmon</name>
    <dbReference type="NCBI Taxonomy" id="8030"/>
    <lineage>
        <taxon>Eukaryota</taxon>
        <taxon>Metazoa</taxon>
        <taxon>Chordata</taxon>
        <taxon>Craniata</taxon>
        <taxon>Vertebrata</taxon>
        <taxon>Euteleostomi</taxon>
        <taxon>Actinopterygii</taxon>
        <taxon>Neopterygii</taxon>
        <taxon>Teleostei</taxon>
        <taxon>Protacanthopterygii</taxon>
        <taxon>Salmoniformes</taxon>
        <taxon>Salmonidae</taxon>
        <taxon>Salmoninae</taxon>
        <taxon>Salmo</taxon>
    </lineage>
</organism>
<evidence type="ECO:0000259" key="9">
    <source>
        <dbReference type="Pfam" id="PF25987"/>
    </source>
</evidence>
<name>A0ABM3DBY4_SALSA</name>
<evidence type="ECO:0000256" key="2">
    <source>
        <dbReference type="ARBA" id="ARBA00022553"/>
    </source>
</evidence>
<protein>
    <submittedName>
        <fullName evidence="11">Proline-rich transmembrane protein 4-like</fullName>
    </submittedName>
</protein>
<dbReference type="Proteomes" id="UP001652741">
    <property type="component" value="Chromosome ssa17"/>
</dbReference>
<comment type="subcellular location">
    <subcellularLocation>
        <location evidence="1">Membrane</location>
        <topology evidence="1">Multi-pass membrane protein</topology>
    </subcellularLocation>
</comment>
<dbReference type="PANTHER" id="PTHR35578:SF6">
    <property type="entry name" value="PROLINE-RICH TRANSMEMBRANE PROTEIN 4"/>
    <property type="match status" value="1"/>
</dbReference>